<evidence type="ECO:0000259" key="19">
    <source>
        <dbReference type="PROSITE" id="PS51327"/>
    </source>
</evidence>
<evidence type="ECO:0000256" key="14">
    <source>
        <dbReference type="ARBA" id="ARBA00025403"/>
    </source>
</evidence>
<dbReference type="GO" id="GO:0030422">
    <property type="term" value="P:siRNA processing"/>
    <property type="evidence" value="ECO:0007669"/>
    <property type="project" value="TreeGrafter"/>
</dbReference>
<dbReference type="SMART" id="SM00490">
    <property type="entry name" value="HELICc"/>
    <property type="match status" value="1"/>
</dbReference>
<keyword evidence="8" id="KW-0347">Helicase</keyword>
<dbReference type="VEuPathDB" id="FungiDB:BO72DRAFT_478030"/>
<dbReference type="PROSITE" id="PS00517">
    <property type="entry name" value="RNASE_3_1"/>
    <property type="match status" value="1"/>
</dbReference>
<keyword evidence="21" id="KW-1185">Reference proteome</keyword>
<dbReference type="Gene3D" id="3.40.50.300">
    <property type="entry name" value="P-loop containing nucleotide triphosphate hydrolases"/>
    <property type="match status" value="2"/>
</dbReference>
<dbReference type="Pfam" id="PF00271">
    <property type="entry name" value="Helicase_C"/>
    <property type="match status" value="1"/>
</dbReference>
<dbReference type="PROSITE" id="PS50142">
    <property type="entry name" value="RNASE_3_2"/>
    <property type="match status" value="2"/>
</dbReference>
<dbReference type="Gene3D" id="1.10.1520.10">
    <property type="entry name" value="Ribonuclease III domain"/>
    <property type="match status" value="2"/>
</dbReference>
<proteinExistence type="inferred from homology"/>
<dbReference type="CDD" id="cd18034">
    <property type="entry name" value="DEXHc_dicer"/>
    <property type="match status" value="1"/>
</dbReference>
<dbReference type="RefSeq" id="XP_040800561.1">
    <property type="nucleotide sequence ID" value="XM_040947475.1"/>
</dbReference>
<evidence type="ECO:0000256" key="1">
    <source>
        <dbReference type="ARBA" id="ARBA00001936"/>
    </source>
</evidence>
<evidence type="ECO:0000313" key="21">
    <source>
        <dbReference type="Proteomes" id="UP000249789"/>
    </source>
</evidence>
<name>A0A8G1RTN1_9EURO</name>
<evidence type="ECO:0000256" key="12">
    <source>
        <dbReference type="ARBA" id="ARBA00023118"/>
    </source>
</evidence>
<evidence type="ECO:0000256" key="3">
    <source>
        <dbReference type="ARBA" id="ARBA00022721"/>
    </source>
</evidence>
<dbReference type="GO" id="GO:0004525">
    <property type="term" value="F:ribonuclease III activity"/>
    <property type="evidence" value="ECO:0007669"/>
    <property type="project" value="InterPro"/>
</dbReference>
<dbReference type="GO" id="GO:0046872">
    <property type="term" value="F:metal ion binding"/>
    <property type="evidence" value="ECO:0007669"/>
    <property type="project" value="UniProtKB-KW"/>
</dbReference>
<reference evidence="20 21" key="1">
    <citation type="submission" date="2018-02" db="EMBL/GenBank/DDBJ databases">
        <title>The genomes of Aspergillus section Nigri reveals drivers in fungal speciation.</title>
        <authorList>
            <consortium name="DOE Joint Genome Institute"/>
            <person name="Vesth T.C."/>
            <person name="Nybo J."/>
            <person name="Theobald S."/>
            <person name="Brandl J."/>
            <person name="Frisvad J.C."/>
            <person name="Nielsen K.F."/>
            <person name="Lyhne E.K."/>
            <person name="Kogle M.E."/>
            <person name="Kuo A."/>
            <person name="Riley R."/>
            <person name="Clum A."/>
            <person name="Nolan M."/>
            <person name="Lipzen A."/>
            <person name="Salamov A."/>
            <person name="Henrissat B."/>
            <person name="Wiebenga A."/>
            <person name="De vries R.P."/>
            <person name="Grigoriev I.V."/>
            <person name="Mortensen U.H."/>
            <person name="Andersen M.R."/>
            <person name="Baker S.E."/>
        </authorList>
    </citation>
    <scope>NUCLEOTIDE SEQUENCE [LARGE SCALE GENOMIC DNA]</scope>
    <source>
        <strain evidence="20 21">CBS 313.89</strain>
    </source>
</reference>
<dbReference type="SUPFAM" id="SSF52540">
    <property type="entry name" value="P-loop containing nucleoside triphosphate hydrolases"/>
    <property type="match status" value="1"/>
</dbReference>
<dbReference type="PROSITE" id="PS51327">
    <property type="entry name" value="DICER_DSRBF"/>
    <property type="match status" value="1"/>
</dbReference>
<keyword evidence="9" id="KW-0067">ATP-binding</keyword>
<keyword evidence="3" id="KW-0930">Antiviral protein</keyword>
<evidence type="ECO:0000256" key="5">
    <source>
        <dbReference type="ARBA" id="ARBA00022737"/>
    </source>
</evidence>
<dbReference type="Pfam" id="PF03368">
    <property type="entry name" value="Dicer_dimer"/>
    <property type="match status" value="1"/>
</dbReference>
<dbReference type="EMBL" id="KZ824648">
    <property type="protein sequence ID" value="RAK76551.1"/>
    <property type="molecule type" value="Genomic_DNA"/>
</dbReference>
<evidence type="ECO:0000259" key="18">
    <source>
        <dbReference type="PROSITE" id="PS51194"/>
    </source>
</evidence>
<evidence type="ECO:0000259" key="17">
    <source>
        <dbReference type="PROSITE" id="PS51192"/>
    </source>
</evidence>
<keyword evidence="5" id="KW-0677">Repeat</keyword>
<feature type="domain" description="Helicase ATP-binding" evidence="17">
    <location>
        <begin position="25"/>
        <end position="204"/>
    </location>
</feature>
<dbReference type="InterPro" id="IPR005034">
    <property type="entry name" value="Dicer_dimerisation"/>
</dbReference>
<evidence type="ECO:0000256" key="15">
    <source>
        <dbReference type="PROSITE-ProRule" id="PRU00657"/>
    </source>
</evidence>
<feature type="domain" description="RNase III" evidence="16">
    <location>
        <begin position="1091"/>
        <end position="1275"/>
    </location>
</feature>
<dbReference type="GO" id="GO:0005737">
    <property type="term" value="C:cytoplasm"/>
    <property type="evidence" value="ECO:0007669"/>
    <property type="project" value="TreeGrafter"/>
</dbReference>
<dbReference type="CDD" id="cd00593">
    <property type="entry name" value="RIBOc"/>
    <property type="match status" value="2"/>
</dbReference>
<dbReference type="SMART" id="SM00487">
    <property type="entry name" value="DEXDc"/>
    <property type="match status" value="1"/>
</dbReference>
<evidence type="ECO:0000256" key="2">
    <source>
        <dbReference type="ARBA" id="ARBA00001946"/>
    </source>
</evidence>
<dbReference type="FunFam" id="3.40.50.300:FF:002480">
    <property type="entry name" value="Dicer-like protein 2"/>
    <property type="match status" value="1"/>
</dbReference>
<evidence type="ECO:0000256" key="7">
    <source>
        <dbReference type="ARBA" id="ARBA00022801"/>
    </source>
</evidence>
<evidence type="ECO:0000313" key="20">
    <source>
        <dbReference type="EMBL" id="RAK76551.1"/>
    </source>
</evidence>
<dbReference type="GO" id="GO:0050688">
    <property type="term" value="P:regulation of defense response to virus"/>
    <property type="evidence" value="ECO:0007669"/>
    <property type="project" value="UniProtKB-KW"/>
</dbReference>
<organism evidence="20 21">
    <name type="scientific">Aspergillus fijiensis CBS 313.89</name>
    <dbReference type="NCBI Taxonomy" id="1448319"/>
    <lineage>
        <taxon>Eukaryota</taxon>
        <taxon>Fungi</taxon>
        <taxon>Dikarya</taxon>
        <taxon>Ascomycota</taxon>
        <taxon>Pezizomycotina</taxon>
        <taxon>Eurotiomycetes</taxon>
        <taxon>Eurotiomycetidae</taxon>
        <taxon>Eurotiales</taxon>
        <taxon>Aspergillaceae</taxon>
        <taxon>Aspergillus</taxon>
    </lineage>
</organism>
<dbReference type="GeneID" id="63864808"/>
<evidence type="ECO:0000259" key="16">
    <source>
        <dbReference type="PROSITE" id="PS50142"/>
    </source>
</evidence>
<keyword evidence="7" id="KW-0378">Hydrolase</keyword>
<dbReference type="PANTHER" id="PTHR14950">
    <property type="entry name" value="DICER-RELATED"/>
    <property type="match status" value="1"/>
</dbReference>
<dbReference type="InterPro" id="IPR036389">
    <property type="entry name" value="RNase_III_sf"/>
</dbReference>
<dbReference type="InterPro" id="IPR000999">
    <property type="entry name" value="RNase_III_dom"/>
</dbReference>
<dbReference type="Gene3D" id="3.30.160.380">
    <property type="entry name" value="Dicer dimerisation domain"/>
    <property type="match status" value="1"/>
</dbReference>
<dbReference type="FunFam" id="3.40.50.300:FF:001669">
    <property type="entry name" value="Dicer-like protein 1"/>
    <property type="match status" value="1"/>
</dbReference>
<evidence type="ECO:0000256" key="4">
    <source>
        <dbReference type="ARBA" id="ARBA00022723"/>
    </source>
</evidence>
<keyword evidence="6" id="KW-0547">Nucleotide-binding</keyword>
<gene>
    <name evidence="20" type="ORF">BO72DRAFT_478030</name>
</gene>
<feature type="domain" description="Dicer dsRNA-binding fold" evidence="19">
    <location>
        <begin position="564"/>
        <end position="658"/>
    </location>
</feature>
<dbReference type="FunFam" id="1.10.1520.10:FF:000032">
    <property type="entry name" value="Dicer-like protein 2"/>
    <property type="match status" value="1"/>
</dbReference>
<protein>
    <submittedName>
        <fullName evidence="20">Dicer-like protein 2-1</fullName>
    </submittedName>
</protein>
<evidence type="ECO:0000256" key="9">
    <source>
        <dbReference type="ARBA" id="ARBA00022840"/>
    </source>
</evidence>
<dbReference type="SUPFAM" id="SSF69065">
    <property type="entry name" value="RNase III domain-like"/>
    <property type="match status" value="2"/>
</dbReference>
<dbReference type="GO" id="GO:0003723">
    <property type="term" value="F:RNA binding"/>
    <property type="evidence" value="ECO:0007669"/>
    <property type="project" value="UniProtKB-UniRule"/>
</dbReference>
<dbReference type="OrthoDB" id="416741at2759"/>
<dbReference type="InterPro" id="IPR014001">
    <property type="entry name" value="Helicase_ATP-bd"/>
</dbReference>
<dbReference type="Proteomes" id="UP000249789">
    <property type="component" value="Unassembled WGS sequence"/>
</dbReference>
<dbReference type="FunFam" id="1.10.1520.10:FF:000015">
    <property type="entry name" value="Dicer-like protein 1"/>
    <property type="match status" value="1"/>
</dbReference>
<dbReference type="CDD" id="cd18802">
    <property type="entry name" value="SF2_C_dicer"/>
    <property type="match status" value="1"/>
</dbReference>
<dbReference type="InterPro" id="IPR027417">
    <property type="entry name" value="P-loop_NTPase"/>
</dbReference>
<dbReference type="InterPro" id="IPR038248">
    <property type="entry name" value="Dicer_dimer_sf"/>
</dbReference>
<dbReference type="InterPro" id="IPR001650">
    <property type="entry name" value="Helicase_C-like"/>
</dbReference>
<comment type="cofactor">
    <cofactor evidence="1">
        <name>Mn(2+)</name>
        <dbReference type="ChEBI" id="CHEBI:29035"/>
    </cofactor>
</comment>
<evidence type="ECO:0000256" key="8">
    <source>
        <dbReference type="ARBA" id="ARBA00022806"/>
    </source>
</evidence>
<dbReference type="PROSITE" id="PS51192">
    <property type="entry name" value="HELICASE_ATP_BIND_1"/>
    <property type="match status" value="1"/>
</dbReference>
<dbReference type="GO" id="GO:0004386">
    <property type="term" value="F:helicase activity"/>
    <property type="evidence" value="ECO:0007669"/>
    <property type="project" value="UniProtKB-KW"/>
</dbReference>
<keyword evidence="12" id="KW-0051">Antiviral defense</keyword>
<feature type="domain" description="RNase III" evidence="16">
    <location>
        <begin position="912"/>
        <end position="1052"/>
    </location>
</feature>
<dbReference type="GO" id="GO:0005524">
    <property type="term" value="F:ATP binding"/>
    <property type="evidence" value="ECO:0007669"/>
    <property type="project" value="UniProtKB-KW"/>
</dbReference>
<evidence type="ECO:0000256" key="10">
    <source>
        <dbReference type="ARBA" id="ARBA00022842"/>
    </source>
</evidence>
<dbReference type="Pfam" id="PF00636">
    <property type="entry name" value="Ribonuclease_3"/>
    <property type="match status" value="2"/>
</dbReference>
<accession>A0A8G1RTN1</accession>
<comment type="similarity">
    <text evidence="15">Belongs to the helicase family. Dicer subfamily.</text>
</comment>
<dbReference type="InterPro" id="IPR011545">
    <property type="entry name" value="DEAD/DEAH_box_helicase_dom"/>
</dbReference>
<comment type="function">
    <text evidence="14">Dicer-like endonuclease involved in cleaving double-stranded RNA in the RNA interference (RNAi) pathway. Produces 21 to 25 bp dsRNAs (siRNAs) which target the selective destruction of homologous RNAs leading to sequence-specific suppression of gene expression, called post-transcriptional gene silencing (PTGS). Part of a broad host defense response against viral infection and transposons.</text>
</comment>
<evidence type="ECO:0000256" key="6">
    <source>
        <dbReference type="ARBA" id="ARBA00022741"/>
    </source>
</evidence>
<keyword evidence="13" id="KW-0464">Manganese</keyword>
<dbReference type="GO" id="GO:0051607">
    <property type="term" value="P:defense response to virus"/>
    <property type="evidence" value="ECO:0007669"/>
    <property type="project" value="UniProtKB-KW"/>
</dbReference>
<dbReference type="PANTHER" id="PTHR14950:SF37">
    <property type="entry name" value="ENDORIBONUCLEASE DICER"/>
    <property type="match status" value="1"/>
</dbReference>
<sequence>MAGPTLIQGPDDPAGYRPRSYQTEMYEASLKGNIIVTMGTGSGKTHIALLRIKTELERNPHKLIWFLTPTVALCQQQHQAISAHIPAMRARTLTGLDKVELWTDQTVWDAVLQDVQVVFSTHAVLADAMSHGFVRIGQLSLMIFDEAHHCMRRHPANKIMQDFYHPALAEYGYNAVPKILGLTASPIVRSKPEELQKIEANLDAICKTPRKHRHELRRFTHCPHLRPMFYTPFDPETEVIGSRTLRALISAWQTLDIEADPYVRQLRKSPVNGTALQKVLLSGKTFCREQLRKFVARSTHIFEELGEWAADYYIAASFEQLRSKSEDSQSASGWTNEERAYLIRFLSQLPAPKITLTSPNADDYRISRKLSVLLEFLHERAHPDFAGLIFAKQRVTVSVLARLLSVHPSTRGRFRSAAYVGWSNGGSKDVLGELLDPRLQRETLSDFKSGQTNLIFATDVLEEGIDITACSVVVCYDKPPNLKSFVQRRGRARHRESTYAIMFADNDESAGTGRWESLEQAMIRAYEDDERKLLEACALEELNEEVTERLVVESTGAVLTADGAVAHLTHFCDVLPRQSYVDTRAEYSYEMDDAGLLRGTVILPACVHPKVRRTDGKRWWKTERAARKEAAFQAYKALYEFGLLNDNLLPFTGKEELEKTDAADIPALLEVAEQYDPWVDWAYSWSSPDLHQTRIAVGRNGEAAHMYVRLTTPTVLPTLNPMTLFWDSNTTFTLNFEAPNRAVGLTAEAVEHMGSITSLFLRATSSKPTTPEQEQDFVLLFGPDIPHTELESWFLQYEGIESACDVYTRNHHPVMGVVRDCYNNPMLFREWVVTEEDGLTVVKVECTNLPRRRNLLHRQTLAAKMDAMPVTSAKVCVIPADLCTIEKLSFTQSIFGRFISAIINKLEANLLATRLCQEILQDVDFSNTDHIITAITTPSASALTNYQRYEFFGDTVLKFTVSCQLFFQNPNWHEGYLSQGRDSIIKNHRLARAALDAGLDAFIINKASMPRKWIAPLISEKLASAAGRRSISTKVLADVVEALIGAAYLDGGFDRAHACIRRFLPEVDLKHLGQALPFAESQSPTQHTVNDEKLVERIGYTFQSPAILVEALTHPSCQHDASTQSYQRLEFLGDAILDMVILTTLLAHPTEISQGEMTRIKHAVVNANLLAFFCMEFSLTQARTQVATHAADQITLSSATEVLSLWHFMRCGGGTDLKHARDQAFARHRALRASILDTLHHGPQYPWQALSALNADKFFSDLIESVLGAIFVDSDGSLDECVRFAERIGLLWFLRRVLAEGVDVVHPKMVAQQLAATAGLGGTVFTSQRVVVSQAQGPTAAAEEDATYRCQVEIAGEVVVMVEGCSCAEEAEVKAAYQTIELLKSRGA</sequence>
<comment type="cofactor">
    <cofactor evidence="2">
        <name>Mg(2+)</name>
        <dbReference type="ChEBI" id="CHEBI:18420"/>
    </cofactor>
</comment>
<dbReference type="Pfam" id="PF00270">
    <property type="entry name" value="DEAD"/>
    <property type="match status" value="1"/>
</dbReference>
<evidence type="ECO:0000256" key="13">
    <source>
        <dbReference type="ARBA" id="ARBA00023211"/>
    </source>
</evidence>
<feature type="domain" description="Helicase C-terminal" evidence="18">
    <location>
        <begin position="369"/>
        <end position="545"/>
    </location>
</feature>
<dbReference type="GO" id="GO:0005634">
    <property type="term" value="C:nucleus"/>
    <property type="evidence" value="ECO:0007669"/>
    <property type="project" value="TreeGrafter"/>
</dbReference>
<dbReference type="PROSITE" id="PS51194">
    <property type="entry name" value="HELICASE_CTER"/>
    <property type="match status" value="1"/>
</dbReference>
<keyword evidence="11 15" id="KW-0694">RNA-binding</keyword>
<evidence type="ECO:0000256" key="11">
    <source>
        <dbReference type="ARBA" id="ARBA00022884"/>
    </source>
</evidence>
<dbReference type="SMART" id="SM00535">
    <property type="entry name" value="RIBOc"/>
    <property type="match status" value="2"/>
</dbReference>
<keyword evidence="4" id="KW-0479">Metal-binding</keyword>
<keyword evidence="10" id="KW-0460">Magnesium</keyword>